<dbReference type="Proteomes" id="UP001238088">
    <property type="component" value="Unassembled WGS sequence"/>
</dbReference>
<protein>
    <submittedName>
        <fullName evidence="1">Uncharacterized protein</fullName>
    </submittedName>
</protein>
<evidence type="ECO:0000313" key="2">
    <source>
        <dbReference type="Proteomes" id="UP001238088"/>
    </source>
</evidence>
<reference evidence="1 2" key="1">
    <citation type="submission" date="2023-07" db="EMBL/GenBank/DDBJ databases">
        <title>Genomic Encyclopedia of Type Strains, Phase IV (KMG-IV): sequencing the most valuable type-strain genomes for metagenomic binning, comparative biology and taxonomic classification.</title>
        <authorList>
            <person name="Goeker M."/>
        </authorList>
    </citation>
    <scope>NUCLEOTIDE SEQUENCE [LARGE SCALE GENOMIC DNA]</scope>
    <source>
        <strain evidence="1 2">DSM 23494</strain>
    </source>
</reference>
<gene>
    <name evidence="1" type="ORF">J2S17_002689</name>
</gene>
<dbReference type="EMBL" id="JAUSUB010000010">
    <property type="protein sequence ID" value="MDQ0270804.1"/>
    <property type="molecule type" value="Genomic_DNA"/>
</dbReference>
<keyword evidence="2" id="KW-1185">Reference proteome</keyword>
<accession>A0ABU0AHS4</accession>
<name>A0ABU0AHS4_9BACI</name>
<comment type="caution">
    <text evidence="1">The sequence shown here is derived from an EMBL/GenBank/DDBJ whole genome shotgun (WGS) entry which is preliminary data.</text>
</comment>
<evidence type="ECO:0000313" key="1">
    <source>
        <dbReference type="EMBL" id="MDQ0270804.1"/>
    </source>
</evidence>
<organism evidence="1 2">
    <name type="scientific">Cytobacillus purgationiresistens</name>
    <dbReference type="NCBI Taxonomy" id="863449"/>
    <lineage>
        <taxon>Bacteria</taxon>
        <taxon>Bacillati</taxon>
        <taxon>Bacillota</taxon>
        <taxon>Bacilli</taxon>
        <taxon>Bacillales</taxon>
        <taxon>Bacillaceae</taxon>
        <taxon>Cytobacillus</taxon>
    </lineage>
</organism>
<proteinExistence type="predicted"/>
<sequence length="59" mass="6592">MKKFSIIMCEIDLAIVSTIEGEKVFGFYVRYSKANVSPIESVRISKMVAPIENLAPIIT</sequence>